<gene>
    <name evidence="1" type="ORF">E5990_05775</name>
</gene>
<reference evidence="1" key="1">
    <citation type="submission" date="2019-04" db="EMBL/GenBank/DDBJ databases">
        <title>Microbes associate with the intestines of laboratory mice.</title>
        <authorList>
            <person name="Navarre W."/>
            <person name="Wong E."/>
            <person name="Huang K.C."/>
            <person name="Tropini C."/>
            <person name="Ng K."/>
            <person name="Yu B."/>
        </authorList>
    </citation>
    <scope>NUCLEOTIDE SEQUENCE</scope>
    <source>
        <strain evidence="1">NM86_A22</strain>
    </source>
</reference>
<proteinExistence type="predicted"/>
<organism evidence="1 2">
    <name type="scientific">Muribaculum caecicola</name>
    <dbReference type="NCBI Taxonomy" id="3038144"/>
    <lineage>
        <taxon>Bacteria</taxon>
        <taxon>Pseudomonadati</taxon>
        <taxon>Bacteroidota</taxon>
        <taxon>Bacteroidia</taxon>
        <taxon>Bacteroidales</taxon>
        <taxon>Muribaculaceae</taxon>
        <taxon>Muribaculum</taxon>
    </lineage>
</organism>
<keyword evidence="2" id="KW-1185">Reference proteome</keyword>
<protein>
    <submittedName>
        <fullName evidence="1">Uncharacterized protein</fullName>
    </submittedName>
</protein>
<dbReference type="EMBL" id="SSTG01000055">
    <property type="protein sequence ID" value="THG51748.1"/>
    <property type="molecule type" value="Genomic_DNA"/>
</dbReference>
<sequence>MPRVLLFNPENDVRLAEVPGRTPRKLTENVRALGRDGALLPLWWADENDYILIREGNKETLEQHAMELYAEFGLKANLVFSNDAIAGYATGMPWGWSYDSAKTLSAIGAVCPAQQQIEKIRQLSHRRTASEIASRLAGHLPFKIPQPAIECLSMADVTSFLNKHNGGYIKAPWSSSGRGVFKLSNKPDCYATASLESIIKRQGSVMCESALNGKLDFAMLFYISNGIAGYKGLSVFDTNGGTAYAGNIVASEQALEHILINNGADKLQLRQTQEALQTVLSDIIGSDYTGWLGIDMMILSDGSIAPCIELNLRMTMGVVAKYLARRIPSKFLPGKYTVGRSNAATKDISLTGSDAHAVFGFKFGKNC</sequence>
<comment type="caution">
    <text evidence="1">The sequence shown here is derived from an EMBL/GenBank/DDBJ whole genome shotgun (WGS) entry which is preliminary data.</text>
</comment>
<evidence type="ECO:0000313" key="1">
    <source>
        <dbReference type="EMBL" id="THG51748.1"/>
    </source>
</evidence>
<accession>A0AC61S5J6</accession>
<name>A0AC61S5J6_9BACT</name>
<evidence type="ECO:0000313" key="2">
    <source>
        <dbReference type="Proteomes" id="UP000305401"/>
    </source>
</evidence>
<dbReference type="Proteomes" id="UP000305401">
    <property type="component" value="Unassembled WGS sequence"/>
</dbReference>